<dbReference type="Proteomes" id="UP000622405">
    <property type="component" value="Unassembled WGS sequence"/>
</dbReference>
<evidence type="ECO:0000313" key="1">
    <source>
        <dbReference type="EMBL" id="MBC3898387.1"/>
    </source>
</evidence>
<sequence>MKNKIIFLEFNGIPGSGKTTLSNRVIADMKSADYPVESYHQIIKKPSRKNLKHLLLFLFRIKPSSFKIGYLAVMYLITNKKLNHENWLRVISLVVLFDFYQKKNRDNVQEVILVDQGIAQQIISMLYESELIADKYVIKLIRYAKKRDLGIFIVNVDLDIKASFERLTKRKGNISRIQKLNEASAIHTLTIQQNNFNKIRKIIKELELESLNVNTQVCIDENVLLIENYIMRIQNQ</sequence>
<comment type="caution">
    <text evidence="1">The sequence shown here is derived from an EMBL/GenBank/DDBJ whole genome shotgun (WGS) entry which is preliminary data.</text>
</comment>
<proteinExistence type="predicted"/>
<reference evidence="1 2" key="1">
    <citation type="journal article" date="2020" name="mSystems">
        <title>Defining Genomic and Predicted Metabolic Features of the Acetobacterium Genus.</title>
        <authorList>
            <person name="Ross D.E."/>
            <person name="Marshall C.W."/>
            <person name="Gulliver D."/>
            <person name="May H.D."/>
            <person name="Norman R.S."/>
        </authorList>
    </citation>
    <scope>NUCLEOTIDE SEQUENCE [LARGE SCALE GENOMIC DNA]</scope>
    <source>
        <strain evidence="1 2">DSM 4132</strain>
    </source>
</reference>
<gene>
    <name evidence="1" type="ORF">GH811_01990</name>
</gene>
<keyword evidence="2" id="KW-1185">Reference proteome</keyword>
<protein>
    <recommendedName>
        <fullName evidence="3">Thymidylate kinase-like domain-containing protein</fullName>
    </recommendedName>
</protein>
<evidence type="ECO:0000313" key="2">
    <source>
        <dbReference type="Proteomes" id="UP000622405"/>
    </source>
</evidence>
<accession>A0ABR6YTD8</accession>
<dbReference type="RefSeq" id="WP_186893045.1">
    <property type="nucleotide sequence ID" value="NZ_WJBE01000001.1"/>
</dbReference>
<dbReference type="SUPFAM" id="SSF52540">
    <property type="entry name" value="P-loop containing nucleoside triphosphate hydrolases"/>
    <property type="match status" value="1"/>
</dbReference>
<name>A0ABR6YTD8_9FIRM</name>
<organism evidence="1 2">
    <name type="scientific">Acetobacterium malicum</name>
    <dbReference type="NCBI Taxonomy" id="52692"/>
    <lineage>
        <taxon>Bacteria</taxon>
        <taxon>Bacillati</taxon>
        <taxon>Bacillota</taxon>
        <taxon>Clostridia</taxon>
        <taxon>Eubacteriales</taxon>
        <taxon>Eubacteriaceae</taxon>
        <taxon>Acetobacterium</taxon>
    </lineage>
</organism>
<dbReference type="EMBL" id="WJBE01000001">
    <property type="protein sequence ID" value="MBC3898387.1"/>
    <property type="molecule type" value="Genomic_DNA"/>
</dbReference>
<dbReference type="Gene3D" id="3.40.50.300">
    <property type="entry name" value="P-loop containing nucleotide triphosphate hydrolases"/>
    <property type="match status" value="1"/>
</dbReference>
<evidence type="ECO:0008006" key="3">
    <source>
        <dbReference type="Google" id="ProtNLM"/>
    </source>
</evidence>
<dbReference type="InterPro" id="IPR027417">
    <property type="entry name" value="P-loop_NTPase"/>
</dbReference>